<gene>
    <name evidence="1" type="ORF">MCM1_2063</name>
</gene>
<reference evidence="2" key="1">
    <citation type="submission" date="2014-06" db="EMBL/GenBank/DDBJ databases">
        <title>The complete genome sequence of Methanosarcina barkeri CM1.</title>
        <authorList>
            <consortium name="Pastoral Greenhouse Gas Research Consortium"/>
            <person name="Lambie S.C."/>
            <person name="Leahy S.C."/>
            <person name="Kelly W.J."/>
            <person name="Li D."/>
            <person name="Reilly K."/>
            <person name="Attwood G.T."/>
            <person name="Altermann E."/>
        </authorList>
    </citation>
    <scope>NUCLEOTIDE SEQUENCE [LARGE SCALE GENOMIC DNA]</scope>
    <source>
        <strain evidence="2">CM1</strain>
    </source>
</reference>
<protein>
    <submittedName>
        <fullName evidence="1">Uncharacterized protein</fullName>
    </submittedName>
</protein>
<dbReference type="EMBL" id="CP008746">
    <property type="protein sequence ID" value="AKJ39082.1"/>
    <property type="molecule type" value="Genomic_DNA"/>
</dbReference>
<proteinExistence type="predicted"/>
<dbReference type="RefSeq" id="WP_052712672.1">
    <property type="nucleotide sequence ID" value="NZ_CP008746.1"/>
</dbReference>
<dbReference type="AlphaFoldDB" id="A0A0G3CIY1"/>
<dbReference type="GeneID" id="24885768"/>
<name>A0A0G3CIY1_METBA</name>
<sequence length="63" mass="7316">MAPKMTVFEQRDENNENLKVHLEYTSSPSNLAEGNSKYLQNCVSELKFEANKIVTRCPFKYTE</sequence>
<dbReference type="GeneID" id="24843783"/>
<evidence type="ECO:0000313" key="2">
    <source>
        <dbReference type="Proteomes" id="UP000035331"/>
    </source>
</evidence>
<dbReference type="PATRIC" id="fig|796385.3.peg.2555"/>
<accession>A0A0G3CIY1</accession>
<reference evidence="1 2" key="2">
    <citation type="journal article" date="2015" name="Stand. Genomic Sci.">
        <title>The complete genome sequence of the rumen methanogen Methanosarcina barkeri CM1.</title>
        <authorList>
            <person name="Lambie S.C."/>
            <person name="Kelly W.J."/>
            <person name="Leahy S.C."/>
            <person name="Li D."/>
            <person name="Reilly K."/>
            <person name="McAllister T.A."/>
            <person name="Valle E.R."/>
            <person name="Attwood G.T."/>
            <person name="Altermann E."/>
        </authorList>
    </citation>
    <scope>NUCLEOTIDE SEQUENCE [LARGE SCALE GENOMIC DNA]</scope>
    <source>
        <strain evidence="1 2">CM1</strain>
    </source>
</reference>
<evidence type="ECO:0000313" key="1">
    <source>
        <dbReference type="EMBL" id="AKJ39082.1"/>
    </source>
</evidence>
<organism evidence="1 2">
    <name type="scientific">Methanosarcina barkeri CM1</name>
    <dbReference type="NCBI Taxonomy" id="796385"/>
    <lineage>
        <taxon>Archaea</taxon>
        <taxon>Methanobacteriati</taxon>
        <taxon>Methanobacteriota</taxon>
        <taxon>Stenosarchaea group</taxon>
        <taxon>Methanomicrobia</taxon>
        <taxon>Methanosarcinales</taxon>
        <taxon>Methanosarcinaceae</taxon>
        <taxon>Methanosarcina</taxon>
    </lineage>
</organism>
<dbReference type="Proteomes" id="UP000035331">
    <property type="component" value="Chromosome"/>
</dbReference>